<protein>
    <recommendedName>
        <fullName evidence="9">HD/PDEase domain-containing protein</fullName>
    </recommendedName>
</protein>
<keyword evidence="4" id="KW-0547">Nucleotide-binding</keyword>
<evidence type="ECO:0000256" key="1">
    <source>
        <dbReference type="ARBA" id="ARBA00004236"/>
    </source>
</evidence>
<dbReference type="GO" id="GO:0051607">
    <property type="term" value="P:defense response to virus"/>
    <property type="evidence" value="ECO:0007669"/>
    <property type="project" value="UniProtKB-KW"/>
</dbReference>
<evidence type="ECO:0000256" key="6">
    <source>
        <dbReference type="ARBA" id="ARBA00023118"/>
    </source>
</evidence>
<dbReference type="GO" id="GO:0000166">
    <property type="term" value="F:nucleotide binding"/>
    <property type="evidence" value="ECO:0007669"/>
    <property type="project" value="UniProtKB-KW"/>
</dbReference>
<reference evidence="10 11" key="1">
    <citation type="submission" date="2019-07" db="EMBL/GenBank/DDBJ databases">
        <title>Whole genome shotgun sequence of Segetibacter aerophilus NBRC 106135.</title>
        <authorList>
            <person name="Hosoyama A."/>
            <person name="Uohara A."/>
            <person name="Ohji S."/>
            <person name="Ichikawa N."/>
        </authorList>
    </citation>
    <scope>NUCLEOTIDE SEQUENCE [LARGE SCALE GENOMIC DNA]</scope>
    <source>
        <strain evidence="10 11">NBRC 106135</strain>
    </source>
</reference>
<dbReference type="Proteomes" id="UP000321513">
    <property type="component" value="Unassembled WGS sequence"/>
</dbReference>
<dbReference type="CDD" id="cd00077">
    <property type="entry name" value="HDc"/>
    <property type="match status" value="1"/>
</dbReference>
<evidence type="ECO:0000256" key="3">
    <source>
        <dbReference type="ARBA" id="ARBA00022692"/>
    </source>
</evidence>
<evidence type="ECO:0000313" key="10">
    <source>
        <dbReference type="EMBL" id="GEO10605.1"/>
    </source>
</evidence>
<organism evidence="10 11">
    <name type="scientific">Segetibacter aerophilus</name>
    <dbReference type="NCBI Taxonomy" id="670293"/>
    <lineage>
        <taxon>Bacteria</taxon>
        <taxon>Pseudomonadati</taxon>
        <taxon>Bacteroidota</taxon>
        <taxon>Chitinophagia</taxon>
        <taxon>Chitinophagales</taxon>
        <taxon>Chitinophagaceae</taxon>
        <taxon>Segetibacter</taxon>
    </lineage>
</organism>
<dbReference type="Gene3D" id="1.10.3210.10">
    <property type="entry name" value="Hypothetical protein af1432"/>
    <property type="match status" value="1"/>
</dbReference>
<keyword evidence="3 8" id="KW-0812">Transmembrane</keyword>
<evidence type="ECO:0000256" key="7">
    <source>
        <dbReference type="ARBA" id="ARBA00023136"/>
    </source>
</evidence>
<dbReference type="InterPro" id="IPR043760">
    <property type="entry name" value="PycTM_dom"/>
</dbReference>
<keyword evidence="6" id="KW-0051">Antiviral defense</keyword>
<dbReference type="Pfam" id="PF18967">
    <property type="entry name" value="PycTM"/>
    <property type="match status" value="1"/>
</dbReference>
<gene>
    <name evidence="10" type="ORF">SAE01_31010</name>
</gene>
<proteinExistence type="predicted"/>
<comment type="subcellular location">
    <subcellularLocation>
        <location evidence="1">Cell membrane</location>
    </subcellularLocation>
</comment>
<dbReference type="Pfam" id="PF01966">
    <property type="entry name" value="HD"/>
    <property type="match status" value="1"/>
</dbReference>
<feature type="domain" description="HD/PDEase" evidence="9">
    <location>
        <begin position="26"/>
        <end position="141"/>
    </location>
</feature>
<evidence type="ECO:0000256" key="8">
    <source>
        <dbReference type="SAM" id="Phobius"/>
    </source>
</evidence>
<dbReference type="GO" id="GO:0005886">
    <property type="term" value="C:plasma membrane"/>
    <property type="evidence" value="ECO:0007669"/>
    <property type="project" value="UniProtKB-SubCell"/>
</dbReference>
<evidence type="ECO:0000256" key="4">
    <source>
        <dbReference type="ARBA" id="ARBA00022741"/>
    </source>
</evidence>
<keyword evidence="2" id="KW-1003">Cell membrane</keyword>
<sequence>MDYNSIYKKVEAHVTNLFERMANPKLVYHNLQHTLKVVARTKEIAGHYHLIENDMLALVVAAWFHDTGYLFDEIALHEEKSVQLMNEFASSVIADTDILKNIEELILSTKPSAKPVNLLQQILVDADCYHFGTKELEATNKQVFDEFVSRNGHMSKRDWDKQTVKMLENHHYYTSYSKELLNDRKKKNIKKLKKNIEEQPEEAPAPATDKESIKAANNLTTKGIQTMLRLTSENHMRLSDMADGKANILISVNAIIISVILSVLMRRLQEDAYLTVPTIIFLSSSVCTIVVAILATRPKVSVGRFSEEDIDTKKTNLLFFGNFYKCTQEEYEKAMSKMMVDSEYLYGSLIKDIYQLGVVLARKYRLIRWAYNIFMFGIILSVIAFAFAVIVSNSASGSITGPQGSPL</sequence>
<dbReference type="RefSeq" id="WP_147204725.1">
    <property type="nucleotide sequence ID" value="NZ_BJYT01000012.1"/>
</dbReference>
<dbReference type="OrthoDB" id="5728337at2"/>
<feature type="transmembrane region" description="Helical" evidence="8">
    <location>
        <begin position="272"/>
        <end position="295"/>
    </location>
</feature>
<dbReference type="InterPro" id="IPR003607">
    <property type="entry name" value="HD/PDEase_dom"/>
</dbReference>
<evidence type="ECO:0000313" key="11">
    <source>
        <dbReference type="Proteomes" id="UP000321513"/>
    </source>
</evidence>
<dbReference type="EMBL" id="BJYT01000012">
    <property type="protein sequence ID" value="GEO10605.1"/>
    <property type="molecule type" value="Genomic_DNA"/>
</dbReference>
<keyword evidence="5 8" id="KW-1133">Transmembrane helix</keyword>
<dbReference type="SMART" id="SM00471">
    <property type="entry name" value="HDc"/>
    <property type="match status" value="1"/>
</dbReference>
<dbReference type="AlphaFoldDB" id="A0A512BFD9"/>
<feature type="transmembrane region" description="Helical" evidence="8">
    <location>
        <begin position="369"/>
        <end position="391"/>
    </location>
</feature>
<keyword evidence="7 8" id="KW-0472">Membrane</keyword>
<keyword evidence="11" id="KW-1185">Reference proteome</keyword>
<accession>A0A512BFD9</accession>
<dbReference type="InterPro" id="IPR006674">
    <property type="entry name" value="HD_domain"/>
</dbReference>
<name>A0A512BFD9_9BACT</name>
<evidence type="ECO:0000259" key="9">
    <source>
        <dbReference type="SMART" id="SM00471"/>
    </source>
</evidence>
<evidence type="ECO:0000256" key="5">
    <source>
        <dbReference type="ARBA" id="ARBA00022989"/>
    </source>
</evidence>
<comment type="caution">
    <text evidence="10">The sequence shown here is derived from an EMBL/GenBank/DDBJ whole genome shotgun (WGS) entry which is preliminary data.</text>
</comment>
<evidence type="ECO:0000256" key="2">
    <source>
        <dbReference type="ARBA" id="ARBA00022475"/>
    </source>
</evidence>
<dbReference type="SUPFAM" id="SSF109604">
    <property type="entry name" value="HD-domain/PDEase-like"/>
    <property type="match status" value="1"/>
</dbReference>
<feature type="transmembrane region" description="Helical" evidence="8">
    <location>
        <begin position="246"/>
        <end position="266"/>
    </location>
</feature>